<organism evidence="2 3">
    <name type="scientific">Brettanomyces naardenensis</name>
    <name type="common">Yeast</name>
    <dbReference type="NCBI Taxonomy" id="13370"/>
    <lineage>
        <taxon>Eukaryota</taxon>
        <taxon>Fungi</taxon>
        <taxon>Dikarya</taxon>
        <taxon>Ascomycota</taxon>
        <taxon>Saccharomycotina</taxon>
        <taxon>Pichiomycetes</taxon>
        <taxon>Pichiales</taxon>
        <taxon>Pichiaceae</taxon>
        <taxon>Brettanomyces</taxon>
    </lineage>
</organism>
<evidence type="ECO:0000256" key="1">
    <source>
        <dbReference type="SAM" id="MobiDB-lite"/>
    </source>
</evidence>
<dbReference type="Proteomes" id="UP000290900">
    <property type="component" value="Unassembled WGS sequence"/>
</dbReference>
<protein>
    <submittedName>
        <fullName evidence="2">DEKNAAC104227</fullName>
    </submittedName>
</protein>
<sequence length="357" mass="40951">MLRINFLRGQVRNLASASSSSGNATAAGPFYAIKDQVDQYIYARSLPRKWKPVVYREKNADLLTSLDAVDNDGRPIVPRKYPGIPSKTKFARFIDDLLLPEELNAVKETISKMDKYAVDFFAPSVINSLLYKSAEFGTFGRDLTFVYNLQNYRSENVFGPRNIEAIILLRAIQAEQYQITDLNWVYRKLRHVFKHNQRAEKETLLIYASNLALLRQIELNRKSSSQSFSEKEQAILAKKIDKVVEALNKKIEDPVYKFNTEEELKDAAKNFDRWQHAYSILKLLQRNLDESQVEVGKKILPFLEHVEKLQEAAKIDESLLARLEKIKFRAEAEEGEEKPNSAEEADQAENPSSADKA</sequence>
<feature type="compositionally biased region" description="Basic and acidic residues" evidence="1">
    <location>
        <begin position="331"/>
        <end position="341"/>
    </location>
</feature>
<evidence type="ECO:0000313" key="3">
    <source>
        <dbReference type="Proteomes" id="UP000290900"/>
    </source>
</evidence>
<name>A0A448YPU0_BRENA</name>
<dbReference type="InParanoid" id="A0A448YPU0"/>
<dbReference type="AlphaFoldDB" id="A0A448YPU0"/>
<proteinExistence type="predicted"/>
<reference evidence="2 3" key="1">
    <citation type="submission" date="2018-12" db="EMBL/GenBank/DDBJ databases">
        <authorList>
            <person name="Tiukova I."/>
            <person name="Dainat J."/>
        </authorList>
    </citation>
    <scope>NUCLEOTIDE SEQUENCE [LARGE SCALE GENOMIC DNA]</scope>
</reference>
<gene>
    <name evidence="2" type="ORF">BRENAR_LOCUS3691</name>
</gene>
<feature type="region of interest" description="Disordered" evidence="1">
    <location>
        <begin position="331"/>
        <end position="357"/>
    </location>
</feature>
<evidence type="ECO:0000313" key="2">
    <source>
        <dbReference type="EMBL" id="VEU22960.1"/>
    </source>
</evidence>
<dbReference type="OrthoDB" id="4061106at2759"/>
<accession>A0A448YPU0</accession>
<keyword evidence="3" id="KW-1185">Reference proteome</keyword>
<dbReference type="EMBL" id="CAACVR010000034">
    <property type="protein sequence ID" value="VEU22960.1"/>
    <property type="molecule type" value="Genomic_DNA"/>
</dbReference>